<dbReference type="Pfam" id="PF00650">
    <property type="entry name" value="CRAL_TRIO"/>
    <property type="match status" value="1"/>
</dbReference>
<dbReference type="SMART" id="SM01100">
    <property type="entry name" value="CRAL_TRIO_N"/>
    <property type="match status" value="1"/>
</dbReference>
<dbReference type="OrthoDB" id="1434354at2759"/>
<dbReference type="InterPro" id="IPR036273">
    <property type="entry name" value="CRAL/TRIO_N_dom_sf"/>
</dbReference>
<dbReference type="Gene3D" id="3.40.525.10">
    <property type="entry name" value="CRAL-TRIO lipid binding domain"/>
    <property type="match status" value="1"/>
</dbReference>
<dbReference type="SUPFAM" id="SSF46938">
    <property type="entry name" value="CRAL/TRIO N-terminal domain"/>
    <property type="match status" value="1"/>
</dbReference>
<feature type="non-terminal residue" evidence="3">
    <location>
        <position position="1"/>
    </location>
</feature>
<dbReference type="PROSITE" id="PS50191">
    <property type="entry name" value="CRAL_TRIO"/>
    <property type="match status" value="1"/>
</dbReference>
<proteinExistence type="predicted"/>
<keyword evidence="1" id="KW-1133">Transmembrane helix</keyword>
<dbReference type="PANTHER" id="PTHR45657">
    <property type="entry name" value="CRAL-TRIO DOMAIN-CONTAINING PROTEIN YKL091C-RELATED"/>
    <property type="match status" value="1"/>
</dbReference>
<evidence type="ECO:0000313" key="3">
    <source>
        <dbReference type="EMBL" id="CAE7778362.1"/>
    </source>
</evidence>
<feature type="transmembrane region" description="Helical" evidence="1">
    <location>
        <begin position="271"/>
        <end position="294"/>
    </location>
</feature>
<dbReference type="CDD" id="cd00170">
    <property type="entry name" value="SEC14"/>
    <property type="match status" value="1"/>
</dbReference>
<reference evidence="3" key="1">
    <citation type="submission" date="2021-02" db="EMBL/GenBank/DDBJ databases">
        <authorList>
            <person name="Dougan E. K."/>
            <person name="Rhodes N."/>
            <person name="Thang M."/>
            <person name="Chan C."/>
        </authorList>
    </citation>
    <scope>NUCLEOTIDE SEQUENCE</scope>
</reference>
<dbReference type="InterPro" id="IPR051026">
    <property type="entry name" value="PI/PC_transfer"/>
</dbReference>
<feature type="transmembrane region" description="Helical" evidence="1">
    <location>
        <begin position="26"/>
        <end position="59"/>
    </location>
</feature>
<evidence type="ECO:0000256" key="1">
    <source>
        <dbReference type="SAM" id="Phobius"/>
    </source>
</evidence>
<dbReference type="Proteomes" id="UP000649617">
    <property type="component" value="Unassembled WGS sequence"/>
</dbReference>
<feature type="transmembrane region" description="Helical" evidence="1">
    <location>
        <begin position="159"/>
        <end position="183"/>
    </location>
</feature>
<dbReference type="InterPro" id="IPR036865">
    <property type="entry name" value="CRAL-TRIO_dom_sf"/>
</dbReference>
<dbReference type="SUPFAM" id="SSF52087">
    <property type="entry name" value="CRAL/TRIO domain"/>
    <property type="match status" value="1"/>
</dbReference>
<keyword evidence="4" id="KW-1185">Reference proteome</keyword>
<dbReference type="PANTHER" id="PTHR45657:SF1">
    <property type="entry name" value="CRAL-TRIO DOMAIN-CONTAINING PROTEIN YKL091C-RELATED"/>
    <property type="match status" value="1"/>
</dbReference>
<accession>A0A812YA15</accession>
<keyword evidence="1" id="KW-0812">Transmembrane</keyword>
<feature type="transmembrane region" description="Helical" evidence="1">
    <location>
        <begin position="71"/>
        <end position="96"/>
    </location>
</feature>
<feature type="transmembrane region" description="Helical" evidence="1">
    <location>
        <begin position="195"/>
        <end position="218"/>
    </location>
</feature>
<dbReference type="InterPro" id="IPR011074">
    <property type="entry name" value="CRAL/TRIO_N_dom"/>
</dbReference>
<comment type="caution">
    <text evidence="3">The sequence shown here is derived from an EMBL/GenBank/DDBJ whole genome shotgun (WGS) entry which is preliminary data.</text>
</comment>
<evidence type="ECO:0000313" key="4">
    <source>
        <dbReference type="Proteomes" id="UP000649617"/>
    </source>
</evidence>
<feature type="domain" description="CRAL-TRIO" evidence="2">
    <location>
        <begin position="554"/>
        <end position="709"/>
    </location>
</feature>
<dbReference type="Pfam" id="PF03765">
    <property type="entry name" value="CRAL_TRIO_N"/>
    <property type="match status" value="1"/>
</dbReference>
<protein>
    <submittedName>
        <fullName evidence="3">Sec14l1 protein</fullName>
    </submittedName>
</protein>
<dbReference type="AlphaFoldDB" id="A0A812YA15"/>
<dbReference type="EMBL" id="CAJNIZ010047919">
    <property type="protein sequence ID" value="CAE7778362.1"/>
    <property type="molecule type" value="Genomic_DNA"/>
</dbReference>
<sequence length="709" mass="78106">MKASAKKPLPLNSKNAQNLSAANIDFYILSAMVFGIGLAMFLCPIVPGSAVYLFAGVVLGAQSQLPGRPGFIVGIAAGVVASSVAKHVACVGQYLIGYYAGKFVKVQQMVGVDQVPTRATEKILKTPGLGLGKVCILIAGPDFPTSVLCGILKLNIPQMLLGTTPIVLVSIIPQVTVGALLTYQAPEDNESSSNIQSMISNIVTGFAAAIQASAMLLFTWRIMKTVEQDGEELAKPRPEHAAVAQLTAQEAAYTAAFKEVSRWQAMSCAQASVLLLAVASIVFSGFVIAADFMLTEKFCFRNFAITNKISDAIDLGGLDNNAWNIAACLQQMVCQIIFGKMISGAARAFRSTALKSNATPILLGQMFSDAQSQTCHVAFVQLDVKKDAAIMLLMRLLLTCGAMPKQHKDGRGKGLPDHDHVHAMTTSSWFDWLNCCGDRETAEVADSSESLTALAREGEEAAEWQIVQRGVEHAEFLRLLQLRSRLRDCDDHPACREQVLSRQPQTLLRFLRARNGDLQKAEVMFKAMLEWRHAFGVDEKVQQWRTELEKQSTQRSIQMRRFETDVELCRDRYGVPVRLIRTSVADVQGLVREFGKDLVLIDTIMRMERTHEEIRRSMFDREELIAGQLQIIDMGDYGRHGVPNLTSRLFSSLKLAAEISQITDANYPETVRKAFIIRLGSCTSTAWRYCIQPLLPERTQNKLVPCGPK</sequence>
<evidence type="ECO:0000259" key="2">
    <source>
        <dbReference type="PROSITE" id="PS50191"/>
    </source>
</evidence>
<gene>
    <name evidence="3" type="primary">sec14l1</name>
    <name evidence="3" type="ORF">SPIL2461_LOCUS23086</name>
</gene>
<name>A0A812YA15_SYMPI</name>
<keyword evidence="1" id="KW-0472">Membrane</keyword>
<organism evidence="3 4">
    <name type="scientific">Symbiodinium pilosum</name>
    <name type="common">Dinoflagellate</name>
    <dbReference type="NCBI Taxonomy" id="2952"/>
    <lineage>
        <taxon>Eukaryota</taxon>
        <taxon>Sar</taxon>
        <taxon>Alveolata</taxon>
        <taxon>Dinophyceae</taxon>
        <taxon>Suessiales</taxon>
        <taxon>Symbiodiniaceae</taxon>
        <taxon>Symbiodinium</taxon>
    </lineage>
</organism>
<dbReference type="InterPro" id="IPR001251">
    <property type="entry name" value="CRAL-TRIO_dom"/>
</dbReference>